<dbReference type="InterPro" id="IPR002641">
    <property type="entry name" value="PNPLA_dom"/>
</dbReference>
<keyword evidence="3" id="KW-0378">Hydrolase</keyword>
<evidence type="ECO:0000256" key="2">
    <source>
        <dbReference type="ARBA" id="ARBA00023098"/>
    </source>
</evidence>
<dbReference type="SUPFAM" id="SSF47473">
    <property type="entry name" value="EF-hand"/>
    <property type="match status" value="1"/>
</dbReference>
<dbReference type="PROSITE" id="PS50222">
    <property type="entry name" value="EF_HAND_2"/>
    <property type="match status" value="1"/>
</dbReference>
<dbReference type="Pfam" id="PF01734">
    <property type="entry name" value="Patatin"/>
    <property type="match status" value="1"/>
</dbReference>
<dbReference type="InterPro" id="IPR016035">
    <property type="entry name" value="Acyl_Trfase/lysoPLipase"/>
</dbReference>
<dbReference type="PANTHER" id="PTHR46394">
    <property type="entry name" value="ANNEXIN"/>
    <property type="match status" value="1"/>
</dbReference>
<dbReference type="Gene3D" id="1.10.238.10">
    <property type="entry name" value="EF-hand"/>
    <property type="match status" value="1"/>
</dbReference>
<evidence type="ECO:0000256" key="1">
    <source>
        <dbReference type="ARBA" id="ARBA00022837"/>
    </source>
</evidence>
<dbReference type="GO" id="GO:0016042">
    <property type="term" value="P:lipid catabolic process"/>
    <property type="evidence" value="ECO:0007669"/>
    <property type="project" value="UniProtKB-UniRule"/>
</dbReference>
<feature type="short sequence motif" description="DGA/G" evidence="3">
    <location>
        <begin position="222"/>
        <end position="224"/>
    </location>
</feature>
<feature type="active site" description="Nucleophile" evidence="3">
    <location>
        <position position="73"/>
    </location>
</feature>
<evidence type="ECO:0000259" key="5">
    <source>
        <dbReference type="PROSITE" id="PS51635"/>
    </source>
</evidence>
<dbReference type="EMBL" id="GG666473">
    <property type="protein sequence ID" value="EEN66960.1"/>
    <property type="molecule type" value="Genomic_DNA"/>
</dbReference>
<evidence type="ECO:0000256" key="3">
    <source>
        <dbReference type="PROSITE-ProRule" id="PRU01161"/>
    </source>
</evidence>
<dbReference type="InterPro" id="IPR018247">
    <property type="entry name" value="EF_Hand_1_Ca_BS"/>
</dbReference>
<dbReference type="eggNOG" id="ENOG502S8H8">
    <property type="taxonomic scope" value="Eukaryota"/>
</dbReference>
<dbReference type="STRING" id="7739.C3XYS5"/>
<dbReference type="GO" id="GO:0005509">
    <property type="term" value="F:calcium ion binding"/>
    <property type="evidence" value="ECO:0007669"/>
    <property type="project" value="InterPro"/>
</dbReference>
<evidence type="ECO:0000313" key="6">
    <source>
        <dbReference type="EMBL" id="EEN66960.1"/>
    </source>
</evidence>
<feature type="domain" description="PNPLA" evidence="5">
    <location>
        <begin position="38"/>
        <end position="235"/>
    </location>
</feature>
<name>C3XYS5_BRAFL</name>
<keyword evidence="3" id="KW-0442">Lipid degradation</keyword>
<dbReference type="AlphaFoldDB" id="C3XYS5"/>
<proteinExistence type="predicted"/>
<dbReference type="InterPro" id="IPR011992">
    <property type="entry name" value="EF-hand-dom_pair"/>
</dbReference>
<keyword evidence="1" id="KW-0106">Calcium</keyword>
<sequence>MGSVFAKPMEEKKPLDLTVIDDPQDKDFGNYDFPFENLVIEGGGARGVAYIGALRVLESVGILKNIKRVGGVSAGSMVATFVALGLGPEGVAEVTDVNLAEKITDGGFLQTLMKPFNFYWRYGWETGSTFYAWFGSVIEKCTRQGDQPGNPDLTFKQLYEMTGKELCVVVSNLSDMTEEYCHVKTTPNLPIRKAVRMSISIPGLFQPEQSDHLGAGKDFYVDGAVVCNYPLHCFDGSTTMHRSNRFEPANPKTVGLMLHYEGEPYQQTFLEWLTKEEREYTMNRPNTKLARAYKDKVKLETVEAMEHRKKMHSLIGKFLATLKKNQIDDLTTISREELYQVFEELEDEFRSLTEEEKKTLIGEATSPDELFDAIDVDKDGLLTYDEVHQFFTDRGLGWLAGPTKAHINSLASYAMKYQELLVLLGKRVYRKAGDVYRSIGVNGDYVNVTDFNLEEDDKLYLYKQVLLM</sequence>
<dbReference type="GO" id="GO:0016787">
    <property type="term" value="F:hydrolase activity"/>
    <property type="evidence" value="ECO:0007669"/>
    <property type="project" value="UniProtKB-UniRule"/>
</dbReference>
<feature type="short sequence motif" description="GXGXXG" evidence="3">
    <location>
        <begin position="42"/>
        <end position="47"/>
    </location>
</feature>
<organism>
    <name type="scientific">Branchiostoma floridae</name>
    <name type="common">Florida lancelet</name>
    <name type="synonym">Amphioxus</name>
    <dbReference type="NCBI Taxonomy" id="7739"/>
    <lineage>
        <taxon>Eukaryota</taxon>
        <taxon>Metazoa</taxon>
        <taxon>Chordata</taxon>
        <taxon>Cephalochordata</taxon>
        <taxon>Leptocardii</taxon>
        <taxon>Amphioxiformes</taxon>
        <taxon>Branchiostomatidae</taxon>
        <taxon>Branchiostoma</taxon>
    </lineage>
</organism>
<dbReference type="Gene3D" id="3.40.1090.10">
    <property type="entry name" value="Cytosolic phospholipase A2 catalytic domain"/>
    <property type="match status" value="2"/>
</dbReference>
<dbReference type="InParanoid" id="C3XYS5"/>
<reference evidence="6" key="1">
    <citation type="journal article" date="2008" name="Nature">
        <title>The amphioxus genome and the evolution of the chordate karyotype.</title>
        <authorList>
            <consortium name="US DOE Joint Genome Institute (JGI-PGF)"/>
            <person name="Putnam N.H."/>
            <person name="Butts T."/>
            <person name="Ferrier D.E.K."/>
            <person name="Furlong R.F."/>
            <person name="Hellsten U."/>
            <person name="Kawashima T."/>
            <person name="Robinson-Rechavi M."/>
            <person name="Shoguchi E."/>
            <person name="Terry A."/>
            <person name="Yu J.-K."/>
            <person name="Benito-Gutierrez E.L."/>
            <person name="Dubchak I."/>
            <person name="Garcia-Fernandez J."/>
            <person name="Gibson-Brown J.J."/>
            <person name="Grigoriev I.V."/>
            <person name="Horton A.C."/>
            <person name="de Jong P.J."/>
            <person name="Jurka J."/>
            <person name="Kapitonov V.V."/>
            <person name="Kohara Y."/>
            <person name="Kuroki Y."/>
            <person name="Lindquist E."/>
            <person name="Lucas S."/>
            <person name="Osoegawa K."/>
            <person name="Pennacchio L.A."/>
            <person name="Salamov A.A."/>
            <person name="Satou Y."/>
            <person name="Sauka-Spengler T."/>
            <person name="Schmutz J."/>
            <person name="Shin-I T."/>
            <person name="Toyoda A."/>
            <person name="Bronner-Fraser M."/>
            <person name="Fujiyama A."/>
            <person name="Holland L.Z."/>
            <person name="Holland P.W.H."/>
            <person name="Satoh N."/>
            <person name="Rokhsar D.S."/>
        </authorList>
    </citation>
    <scope>NUCLEOTIDE SEQUENCE [LARGE SCALE GENOMIC DNA]</scope>
    <source>
        <strain evidence="6">S238N-H82</strain>
        <tissue evidence="6">Testes</tissue>
    </source>
</reference>
<dbReference type="SUPFAM" id="SSF52151">
    <property type="entry name" value="FabD/lysophospholipase-like"/>
    <property type="match status" value="1"/>
</dbReference>
<dbReference type="InterPro" id="IPR052580">
    <property type="entry name" value="Lipid_Hydrolase"/>
</dbReference>
<protein>
    <recommendedName>
        <fullName evidence="7">EF-hand domain-containing protein</fullName>
    </recommendedName>
</protein>
<accession>C3XYS5</accession>
<dbReference type="CDD" id="cd07207">
    <property type="entry name" value="Pat_ExoU_VipD_like"/>
    <property type="match status" value="1"/>
</dbReference>
<dbReference type="PROSITE" id="PS00018">
    <property type="entry name" value="EF_HAND_1"/>
    <property type="match status" value="1"/>
</dbReference>
<evidence type="ECO:0000259" key="4">
    <source>
        <dbReference type="PROSITE" id="PS50222"/>
    </source>
</evidence>
<gene>
    <name evidence="6" type="ORF">BRAFLDRAFT_105616</name>
</gene>
<feature type="domain" description="EF-hand" evidence="4">
    <location>
        <begin position="368"/>
        <end position="397"/>
    </location>
</feature>
<dbReference type="InterPro" id="IPR002048">
    <property type="entry name" value="EF_hand_dom"/>
</dbReference>
<feature type="active site" description="Proton acceptor" evidence="3">
    <location>
        <position position="222"/>
    </location>
</feature>
<dbReference type="PANTHER" id="PTHR46394:SF1">
    <property type="entry name" value="PNPLA DOMAIN-CONTAINING PROTEIN"/>
    <property type="match status" value="1"/>
</dbReference>
<keyword evidence="2 3" id="KW-0443">Lipid metabolism</keyword>
<dbReference type="PROSITE" id="PS51635">
    <property type="entry name" value="PNPLA"/>
    <property type="match status" value="1"/>
</dbReference>
<feature type="short sequence motif" description="GXSXG" evidence="3">
    <location>
        <begin position="71"/>
        <end position="75"/>
    </location>
</feature>
<evidence type="ECO:0008006" key="7">
    <source>
        <dbReference type="Google" id="ProtNLM"/>
    </source>
</evidence>